<organism evidence="1 2">
    <name type="scientific">Vibrio crassostreae</name>
    <dbReference type="NCBI Taxonomy" id="246167"/>
    <lineage>
        <taxon>Bacteria</taxon>
        <taxon>Pseudomonadati</taxon>
        <taxon>Pseudomonadota</taxon>
        <taxon>Gammaproteobacteria</taxon>
        <taxon>Vibrionales</taxon>
        <taxon>Vibrionaceae</taxon>
        <taxon>Vibrio</taxon>
    </lineage>
</organism>
<dbReference type="Proteomes" id="UP000049495">
    <property type="component" value="Unassembled WGS sequence"/>
</dbReference>
<evidence type="ECO:0000313" key="2">
    <source>
        <dbReference type="Proteomes" id="UP000049495"/>
    </source>
</evidence>
<proteinExistence type="predicted"/>
<reference evidence="2" key="1">
    <citation type="submission" date="2014-06" db="EMBL/GenBank/DDBJ databases">
        <authorList>
            <person name="Le Roux Frederique"/>
        </authorList>
    </citation>
    <scope>NUCLEOTIDE SEQUENCE [LARGE SCALE GENOMIC DNA]</scope>
    <source>
        <strain evidence="2">J5-5</strain>
    </source>
</reference>
<dbReference type="AlphaFoldDB" id="A0A822MTV3"/>
<dbReference type="EMBL" id="CCJV01000043">
    <property type="protein sequence ID" value="CDT04273.1"/>
    <property type="molecule type" value="Genomic_DNA"/>
</dbReference>
<gene>
    <name evidence="1" type="ORF">VCR5J5_1370276</name>
</gene>
<evidence type="ECO:0000313" key="1">
    <source>
        <dbReference type="EMBL" id="CDT04273.1"/>
    </source>
</evidence>
<protein>
    <submittedName>
        <fullName evidence="1">Uncharacterized protein</fullName>
    </submittedName>
</protein>
<dbReference type="RefSeq" id="WP_055318692.1">
    <property type="nucleotide sequence ID" value="NZ_CAWQCV010000149.1"/>
</dbReference>
<accession>A0A822MTV3</accession>
<comment type="caution">
    <text evidence="1">The sequence shown here is derived from an EMBL/GenBank/DDBJ whole genome shotgun (WGS) entry which is preliminary data.</text>
</comment>
<sequence length="263" mass="29911">MQLCINDAVYNGDFSDINKAKEVLLSHAKNIIASSGLRANNLVLRTEQLKNRNLTGEMTIYELFLILQKSKVPEDRKLLSLLLSSFVKGPYIVIPTHDEEFTFSGEGMGHSALSYCTSSPYTLAAISPDLSGWQSDLLLRNSKEQIVIKNYYCEEQIDSETWKYESNPKHEIPKDIIVKGNVWSKMSLSDKEAQVLLSKSIKINGKRCSFAKDGEQWYQFYNHGANLFHGFPINNPGNDRDLNRIERFMSDNDCTFLGQLIIN</sequence>
<name>A0A822MTV3_9VIBR</name>